<dbReference type="AlphaFoldDB" id="A0A928KUI1"/>
<evidence type="ECO:0000313" key="1">
    <source>
        <dbReference type="EMBL" id="MBE6834273.1"/>
    </source>
</evidence>
<comment type="caution">
    <text evidence="1">The sequence shown here is derived from an EMBL/GenBank/DDBJ whole genome shotgun (WGS) entry which is preliminary data.</text>
</comment>
<organism evidence="1 2">
    <name type="scientific">Faecalispora sporosphaeroides</name>
    <dbReference type="NCBI Taxonomy" id="1549"/>
    <lineage>
        <taxon>Bacteria</taxon>
        <taxon>Bacillati</taxon>
        <taxon>Bacillota</taxon>
        <taxon>Clostridia</taxon>
        <taxon>Eubacteriales</taxon>
        <taxon>Oscillospiraceae</taxon>
        <taxon>Faecalispora</taxon>
    </lineage>
</organism>
<sequence length="167" mass="18694">MSFFSIAVVLCLLITITGIFEWNRLHIIADGTYDAVQRAVTTACTENYDRLYNGVREGYSGSYHLSDGEWQEDIDEGEVYAKLDSLLGTRTEGDEHVKYAGEQMEFSLSDLDVQMTNTPFAPDDPDHISQFTGVAYVTLKVPLSFGWNALPPMQIPMKVTAGYMAKF</sequence>
<dbReference type="EMBL" id="SVNY01000006">
    <property type="protein sequence ID" value="MBE6834273.1"/>
    <property type="molecule type" value="Genomic_DNA"/>
</dbReference>
<name>A0A928KUI1_9FIRM</name>
<evidence type="ECO:0000313" key="2">
    <source>
        <dbReference type="Proteomes" id="UP000754750"/>
    </source>
</evidence>
<protein>
    <submittedName>
        <fullName evidence="1">Uncharacterized protein</fullName>
    </submittedName>
</protein>
<dbReference type="Proteomes" id="UP000754750">
    <property type="component" value="Unassembled WGS sequence"/>
</dbReference>
<gene>
    <name evidence="1" type="ORF">E7512_11975</name>
</gene>
<proteinExistence type="predicted"/>
<accession>A0A928KUI1</accession>
<reference evidence="1" key="1">
    <citation type="submission" date="2019-04" db="EMBL/GenBank/DDBJ databases">
        <title>Evolution of Biomass-Degrading Anaerobic Consortia Revealed by Metagenomics.</title>
        <authorList>
            <person name="Peng X."/>
        </authorList>
    </citation>
    <scope>NUCLEOTIDE SEQUENCE</scope>
    <source>
        <strain evidence="1">SIG551</strain>
    </source>
</reference>